<reference evidence="2" key="1">
    <citation type="journal article" date="2019" name="Int. J. Syst. Evol. Microbiol.">
        <title>The Global Catalogue of Microorganisms (GCM) 10K type strain sequencing project: providing services to taxonomists for standard genome sequencing and annotation.</title>
        <authorList>
            <consortium name="The Broad Institute Genomics Platform"/>
            <consortium name="The Broad Institute Genome Sequencing Center for Infectious Disease"/>
            <person name="Wu L."/>
            <person name="Ma J."/>
        </authorList>
    </citation>
    <scope>NUCLEOTIDE SEQUENCE [LARGE SCALE GENOMIC DNA]</scope>
    <source>
        <strain evidence="2">JCM 17975</strain>
    </source>
</reference>
<sequence>MASLFRRFLKRVETDDEVFDLGPKHSEFAAHFRDPIYDDPGDDLAPIGNDEGWDLLAGWVKQADKLDSGSTSAQIAPEWFEDAPLVPADLNEDDVDLTSSLVPGLRRCG</sequence>
<accession>A0ABP8XW15</accession>
<evidence type="ECO:0000313" key="2">
    <source>
        <dbReference type="Proteomes" id="UP001500843"/>
    </source>
</evidence>
<dbReference type="Proteomes" id="UP001500843">
    <property type="component" value="Unassembled WGS sequence"/>
</dbReference>
<evidence type="ECO:0000313" key="1">
    <source>
        <dbReference type="EMBL" id="GAA4714364.1"/>
    </source>
</evidence>
<name>A0ABP8XW15_9MICO</name>
<dbReference type="RefSeq" id="WP_253873761.1">
    <property type="nucleotide sequence ID" value="NZ_BAABHM010000018.1"/>
</dbReference>
<dbReference type="EMBL" id="BAABHM010000018">
    <property type="protein sequence ID" value="GAA4714364.1"/>
    <property type="molecule type" value="Genomic_DNA"/>
</dbReference>
<keyword evidence="2" id="KW-1185">Reference proteome</keyword>
<comment type="caution">
    <text evidence="1">The sequence shown here is derived from an EMBL/GenBank/DDBJ whole genome shotgun (WGS) entry which is preliminary data.</text>
</comment>
<protein>
    <submittedName>
        <fullName evidence="1">Uncharacterized protein</fullName>
    </submittedName>
</protein>
<proteinExistence type="predicted"/>
<organism evidence="1 2">
    <name type="scientific">Promicromonospora umidemergens</name>
    <dbReference type="NCBI Taxonomy" id="629679"/>
    <lineage>
        <taxon>Bacteria</taxon>
        <taxon>Bacillati</taxon>
        <taxon>Actinomycetota</taxon>
        <taxon>Actinomycetes</taxon>
        <taxon>Micrococcales</taxon>
        <taxon>Promicromonosporaceae</taxon>
        <taxon>Promicromonospora</taxon>
    </lineage>
</organism>
<gene>
    <name evidence="1" type="ORF">GCM10023198_41960</name>
</gene>